<evidence type="ECO:0000313" key="3">
    <source>
        <dbReference type="EMBL" id="KAG0518294.1"/>
    </source>
</evidence>
<feature type="region of interest" description="Disordered" evidence="1">
    <location>
        <begin position="86"/>
        <end position="105"/>
    </location>
</feature>
<reference evidence="3" key="2">
    <citation type="submission" date="2020-10" db="EMBL/GenBank/DDBJ databases">
        <authorList>
            <person name="Cooper E.A."/>
            <person name="Brenton Z.W."/>
            <person name="Flinn B.S."/>
            <person name="Jenkins J."/>
            <person name="Shu S."/>
            <person name="Flowers D."/>
            <person name="Luo F."/>
            <person name="Wang Y."/>
            <person name="Xia P."/>
            <person name="Barry K."/>
            <person name="Daum C."/>
            <person name="Lipzen A."/>
            <person name="Yoshinaga Y."/>
            <person name="Schmutz J."/>
            <person name="Saski C."/>
            <person name="Vermerris W."/>
            <person name="Kresovich S."/>
        </authorList>
    </citation>
    <scope>NUCLEOTIDE SEQUENCE</scope>
</reference>
<dbReference type="OMA" id="HELLWGW"/>
<evidence type="ECO:0000313" key="4">
    <source>
        <dbReference type="Proteomes" id="UP000807115"/>
    </source>
</evidence>
<dbReference type="InterPro" id="IPR002044">
    <property type="entry name" value="CBM20"/>
</dbReference>
<dbReference type="Gramene" id="EES19619">
    <property type="protein sequence ID" value="EES19619"/>
    <property type="gene ID" value="SORBI_3009G156200"/>
</dbReference>
<dbReference type="InterPro" id="IPR013783">
    <property type="entry name" value="Ig-like_fold"/>
</dbReference>
<accession>A0A921QA18</accession>
<feature type="region of interest" description="Disordered" evidence="1">
    <location>
        <begin position="214"/>
        <end position="267"/>
    </location>
</feature>
<feature type="compositionally biased region" description="Low complexity" evidence="1">
    <location>
        <begin position="86"/>
        <end position="97"/>
    </location>
</feature>
<dbReference type="SMART" id="SM01065">
    <property type="entry name" value="CBM_2"/>
    <property type="match status" value="1"/>
</dbReference>
<dbReference type="KEGG" id="sbi:8061740"/>
<feature type="region of interest" description="Disordered" evidence="1">
    <location>
        <begin position="304"/>
        <end position="332"/>
    </location>
</feature>
<reference evidence="3" key="1">
    <citation type="journal article" date="2019" name="BMC Genomics">
        <title>A new reference genome for Sorghum bicolor reveals high levels of sequence similarity between sweet and grain genotypes: implications for the genetics of sugar metabolism.</title>
        <authorList>
            <person name="Cooper E.A."/>
            <person name="Brenton Z.W."/>
            <person name="Flinn B.S."/>
            <person name="Jenkins J."/>
            <person name="Shu S."/>
            <person name="Flowers D."/>
            <person name="Luo F."/>
            <person name="Wang Y."/>
            <person name="Xia P."/>
            <person name="Barry K."/>
            <person name="Daum C."/>
            <person name="Lipzen A."/>
            <person name="Yoshinaga Y."/>
            <person name="Schmutz J."/>
            <person name="Saski C."/>
            <person name="Vermerris W."/>
            <person name="Kresovich S."/>
        </authorList>
    </citation>
    <scope>NUCLEOTIDE SEQUENCE</scope>
</reference>
<proteinExistence type="predicted"/>
<sequence length="369" mass="39974">MESATASVRSASLARARPALVYGGGARRVVGAGPAAARARRRAPLVVAVAAHHQNHLEPLPSRAQEGGAVAVATTTQADEAEVHANDAAPAAAAETETSSPQLAPGNKTVRVRFVLQKQCTFGQSVCLVGDDPALGLWDPLNAFALEWAEESHDWILEKDLPANKLVEFKFLLQDSTGKLHWQDGPNRSFRTGETANTLVVFEDWDDVKNQKIAEEEGGASTGIEQTVVSNDSKSTKDTVFEDELQADDNQVKEDEPVVAKEDKKPAVDTDASFHVDWVKTNEASPRKSVLHEEMEVLDELLGKENMENSSISSTDENHAEKTGGDDILSEDGVPVENGLATAYEHDLLWGWKALQQLMMSLGFKIDTT</sequence>
<dbReference type="PROSITE" id="PS51166">
    <property type="entry name" value="CBM20"/>
    <property type="match status" value="1"/>
</dbReference>
<dbReference type="Pfam" id="PF00686">
    <property type="entry name" value="CBM_20"/>
    <property type="match status" value="1"/>
</dbReference>
<feature type="compositionally biased region" description="Basic and acidic residues" evidence="1">
    <location>
        <begin position="316"/>
        <end position="325"/>
    </location>
</feature>
<feature type="domain" description="CBM20" evidence="2">
    <location>
        <begin position="104"/>
        <end position="207"/>
    </location>
</feature>
<dbReference type="GO" id="GO:2001070">
    <property type="term" value="F:starch binding"/>
    <property type="evidence" value="ECO:0007669"/>
    <property type="project" value="InterPro"/>
</dbReference>
<dbReference type="Gene3D" id="2.60.40.10">
    <property type="entry name" value="Immunoglobulins"/>
    <property type="match status" value="1"/>
</dbReference>
<feature type="compositionally biased region" description="Basic and acidic residues" evidence="1">
    <location>
        <begin position="250"/>
        <end position="267"/>
    </location>
</feature>
<comment type="caution">
    <text evidence="3">The sequence shown here is derived from an EMBL/GenBank/DDBJ whole genome shotgun (WGS) entry which is preliminary data.</text>
</comment>
<name>A0A921QA18_SORBI</name>
<feature type="compositionally biased region" description="Polar residues" evidence="1">
    <location>
        <begin position="223"/>
        <end position="233"/>
    </location>
</feature>
<gene>
    <name evidence="3" type="ORF">BDA96_09G163700</name>
</gene>
<protein>
    <recommendedName>
        <fullName evidence="2">CBM20 domain-containing protein</fullName>
    </recommendedName>
</protein>
<dbReference type="PANTHER" id="PTHR15048:SF0">
    <property type="entry name" value="STARCH-BINDING DOMAIN-CONTAINING PROTEIN 1"/>
    <property type="match status" value="1"/>
</dbReference>
<dbReference type="SUPFAM" id="SSF49452">
    <property type="entry name" value="Starch-binding domain-like"/>
    <property type="match status" value="1"/>
</dbReference>
<dbReference type="AlphaFoldDB" id="A0A921QA18"/>
<evidence type="ECO:0000256" key="1">
    <source>
        <dbReference type="SAM" id="MobiDB-lite"/>
    </source>
</evidence>
<dbReference type="Proteomes" id="UP000807115">
    <property type="component" value="Chromosome 9"/>
</dbReference>
<dbReference type="FunFam" id="2.60.40.10:FF:000552">
    <property type="entry name" value="Related to glucoamylase"/>
    <property type="match status" value="1"/>
</dbReference>
<organism evidence="3 4">
    <name type="scientific">Sorghum bicolor</name>
    <name type="common">Sorghum</name>
    <name type="synonym">Sorghum vulgare</name>
    <dbReference type="NCBI Taxonomy" id="4558"/>
    <lineage>
        <taxon>Eukaryota</taxon>
        <taxon>Viridiplantae</taxon>
        <taxon>Streptophyta</taxon>
        <taxon>Embryophyta</taxon>
        <taxon>Tracheophyta</taxon>
        <taxon>Spermatophyta</taxon>
        <taxon>Magnoliopsida</taxon>
        <taxon>Liliopsida</taxon>
        <taxon>Poales</taxon>
        <taxon>Poaceae</taxon>
        <taxon>PACMAD clade</taxon>
        <taxon>Panicoideae</taxon>
        <taxon>Andropogonodae</taxon>
        <taxon>Andropogoneae</taxon>
        <taxon>Sorghinae</taxon>
        <taxon>Sorghum</taxon>
    </lineage>
</organism>
<dbReference type="EMBL" id="CM027688">
    <property type="protein sequence ID" value="KAG0518294.1"/>
    <property type="molecule type" value="Genomic_DNA"/>
</dbReference>
<dbReference type="PANTHER" id="PTHR15048">
    <property type="entry name" value="STARCH-BINDING DOMAIN-CONTAINING PROTEIN 1"/>
    <property type="match status" value="1"/>
</dbReference>
<dbReference type="OrthoDB" id="550577at2759"/>
<dbReference type="CDD" id="cd05467">
    <property type="entry name" value="CBM20"/>
    <property type="match status" value="1"/>
</dbReference>
<evidence type="ECO:0000259" key="2">
    <source>
        <dbReference type="PROSITE" id="PS51166"/>
    </source>
</evidence>
<dbReference type="InterPro" id="IPR013784">
    <property type="entry name" value="Carb-bd-like_fold"/>
</dbReference>